<organism evidence="2 3">
    <name type="scientific">Anaerocolumna jejuensis DSM 15929</name>
    <dbReference type="NCBI Taxonomy" id="1121322"/>
    <lineage>
        <taxon>Bacteria</taxon>
        <taxon>Bacillati</taxon>
        <taxon>Bacillota</taxon>
        <taxon>Clostridia</taxon>
        <taxon>Lachnospirales</taxon>
        <taxon>Lachnospiraceae</taxon>
        <taxon>Anaerocolumna</taxon>
    </lineage>
</organism>
<reference evidence="2 3" key="1">
    <citation type="submission" date="2016-11" db="EMBL/GenBank/DDBJ databases">
        <authorList>
            <person name="Jaros S."/>
            <person name="Januszkiewicz K."/>
            <person name="Wedrychowicz H."/>
        </authorList>
    </citation>
    <scope>NUCLEOTIDE SEQUENCE [LARGE SCALE GENOMIC DNA]</scope>
    <source>
        <strain evidence="2 3">DSM 15929</strain>
    </source>
</reference>
<evidence type="ECO:0000313" key="3">
    <source>
        <dbReference type="Proteomes" id="UP000184386"/>
    </source>
</evidence>
<keyword evidence="2" id="KW-0167">Capsid protein</keyword>
<dbReference type="PIRSF" id="PIRSF010606">
    <property type="entry name" value="Spore_coat_CotJB"/>
    <property type="match status" value="1"/>
</dbReference>
<dbReference type="AlphaFoldDB" id="A0A1M6RUP4"/>
<dbReference type="Pfam" id="PF12652">
    <property type="entry name" value="CotJB"/>
    <property type="match status" value="1"/>
</dbReference>
<keyword evidence="2" id="KW-0946">Virion</keyword>
<dbReference type="InterPro" id="IPR024207">
    <property type="entry name" value="CotJB_dom"/>
</dbReference>
<proteinExistence type="predicted"/>
<dbReference type="OrthoDB" id="9804099at2"/>
<sequence length="84" mass="10168">MKEGKCEAMKKLQEVSFVLDEVRLFLDTHPFDKDALAYYERYRSEREKALSEYETAYGPIEQYRVKENTMWNWVHCPWPWEGAV</sequence>
<gene>
    <name evidence="2" type="ORF">SAMN02745136_02299</name>
</gene>
<evidence type="ECO:0000259" key="1">
    <source>
        <dbReference type="Pfam" id="PF12652"/>
    </source>
</evidence>
<protein>
    <submittedName>
        <fullName evidence="2">Spore coat protein JB</fullName>
    </submittedName>
</protein>
<dbReference type="EMBL" id="FRAC01000011">
    <property type="protein sequence ID" value="SHK36155.1"/>
    <property type="molecule type" value="Genomic_DNA"/>
</dbReference>
<feature type="domain" description="Protein CotJB" evidence="1">
    <location>
        <begin position="7"/>
        <end position="81"/>
    </location>
</feature>
<dbReference type="InterPro" id="IPR016571">
    <property type="entry name" value="Spore_coat_assembly_CotJB"/>
</dbReference>
<accession>A0A1M6RUP4</accession>
<dbReference type="RefSeq" id="WP_073275958.1">
    <property type="nucleotide sequence ID" value="NZ_FRAC01000011.1"/>
</dbReference>
<dbReference type="STRING" id="1121322.SAMN02745136_02299"/>
<name>A0A1M6RUP4_9FIRM</name>
<evidence type="ECO:0000313" key="2">
    <source>
        <dbReference type="EMBL" id="SHK36155.1"/>
    </source>
</evidence>
<dbReference type="Proteomes" id="UP000184386">
    <property type="component" value="Unassembled WGS sequence"/>
</dbReference>
<keyword evidence="3" id="KW-1185">Reference proteome</keyword>